<evidence type="ECO:0000313" key="3">
    <source>
        <dbReference type="Proteomes" id="UP000824151"/>
    </source>
</evidence>
<protein>
    <submittedName>
        <fullName evidence="2">Uncharacterized protein</fullName>
    </submittedName>
</protein>
<reference evidence="2" key="2">
    <citation type="submission" date="2021-04" db="EMBL/GenBank/DDBJ databases">
        <authorList>
            <person name="Gilroy R."/>
        </authorList>
    </citation>
    <scope>NUCLEOTIDE SEQUENCE</scope>
    <source>
        <strain evidence="2">ChiHejej3B27-3195</strain>
    </source>
</reference>
<evidence type="ECO:0000256" key="1">
    <source>
        <dbReference type="SAM" id="MobiDB-lite"/>
    </source>
</evidence>
<dbReference type="Proteomes" id="UP000824151">
    <property type="component" value="Unassembled WGS sequence"/>
</dbReference>
<organism evidence="2 3">
    <name type="scientific">Candidatus Nesterenkonia stercoripullorum</name>
    <dbReference type="NCBI Taxonomy" id="2838701"/>
    <lineage>
        <taxon>Bacteria</taxon>
        <taxon>Bacillati</taxon>
        <taxon>Actinomycetota</taxon>
        <taxon>Actinomycetes</taxon>
        <taxon>Micrococcales</taxon>
        <taxon>Micrococcaceae</taxon>
        <taxon>Nesterenkonia</taxon>
    </lineage>
</organism>
<evidence type="ECO:0000313" key="2">
    <source>
        <dbReference type="EMBL" id="HIX00186.1"/>
    </source>
</evidence>
<dbReference type="AlphaFoldDB" id="A0A9D1UTM6"/>
<reference evidence="2" key="1">
    <citation type="journal article" date="2021" name="PeerJ">
        <title>Extensive microbial diversity within the chicken gut microbiome revealed by metagenomics and culture.</title>
        <authorList>
            <person name="Gilroy R."/>
            <person name="Ravi A."/>
            <person name="Getino M."/>
            <person name="Pursley I."/>
            <person name="Horton D.L."/>
            <person name="Alikhan N.F."/>
            <person name="Baker D."/>
            <person name="Gharbi K."/>
            <person name="Hall N."/>
            <person name="Watson M."/>
            <person name="Adriaenssens E.M."/>
            <person name="Foster-Nyarko E."/>
            <person name="Jarju S."/>
            <person name="Secka A."/>
            <person name="Antonio M."/>
            <person name="Oren A."/>
            <person name="Chaudhuri R.R."/>
            <person name="La Ragione R."/>
            <person name="Hildebrand F."/>
            <person name="Pallen M.J."/>
        </authorList>
    </citation>
    <scope>NUCLEOTIDE SEQUENCE</scope>
    <source>
        <strain evidence="2">ChiHejej3B27-3195</strain>
    </source>
</reference>
<feature type="compositionally biased region" description="Polar residues" evidence="1">
    <location>
        <begin position="202"/>
        <end position="219"/>
    </location>
</feature>
<name>A0A9D1UTM6_9MICC</name>
<proteinExistence type="predicted"/>
<gene>
    <name evidence="2" type="ORF">H9871_08590</name>
</gene>
<dbReference type="EMBL" id="DXGD01000318">
    <property type="protein sequence ID" value="HIX00186.1"/>
    <property type="molecule type" value="Genomic_DNA"/>
</dbReference>
<comment type="caution">
    <text evidence="2">The sequence shown here is derived from an EMBL/GenBank/DDBJ whole genome shotgun (WGS) entry which is preliminary data.</text>
</comment>
<accession>A0A9D1UTM6</accession>
<feature type="region of interest" description="Disordered" evidence="1">
    <location>
        <begin position="202"/>
        <end position="255"/>
    </location>
</feature>
<sequence length="255" mass="27764">MGWVTEAGGEVHEGYVAWLASDGRATGGSRLDGVVFMNPRWAYGVDESVEPFDFTVPWAEVTGWRVQCECGWRGTTWQRDEATNDDPTEEQLDADHMLLPDGRTLEDVGHEEWKRHVQPLATAESVRSAAAAVRDAEAALDDAVAAARAGDPPATWEQIGRAVGISRQSAHERWARNPSPSAAAQQLLVEDGMLTFRGARPTMQSRQMLEPSAPTSQRATRVGEEDIVILRSGRGSREGSDVKGLPDSCQPLSAE</sequence>